<feature type="signal peptide" evidence="2">
    <location>
        <begin position="1"/>
        <end position="32"/>
    </location>
</feature>
<proteinExistence type="predicted"/>
<dbReference type="OrthoDB" id="466956at2"/>
<keyword evidence="2" id="KW-0732">Signal</keyword>
<reference evidence="3 4" key="1">
    <citation type="submission" date="2016-11" db="EMBL/GenBank/DDBJ databases">
        <title>Draft Genome Sequences of Nine Cyanobacterial Strains from Diverse Habitats.</title>
        <authorList>
            <person name="Zhu T."/>
            <person name="Hou S."/>
            <person name="Lu X."/>
            <person name="Hess W.R."/>
        </authorList>
    </citation>
    <scope>NUCLEOTIDE SEQUENCE [LARGE SCALE GENOMIC DNA]</scope>
    <source>
        <strain evidence="3 4">NIES-592</strain>
    </source>
</reference>
<feature type="chain" id="PRO_5013182795" description="Low temperature-induced protein" evidence="2">
    <location>
        <begin position="33"/>
        <end position="132"/>
    </location>
</feature>
<evidence type="ECO:0008006" key="5">
    <source>
        <dbReference type="Google" id="ProtNLM"/>
    </source>
</evidence>
<feature type="compositionally biased region" description="Low complexity" evidence="1">
    <location>
        <begin position="47"/>
        <end position="66"/>
    </location>
</feature>
<sequence>MKVSFLPLKLIAVTTLAGIGLASLLMPQPSLAEPSQIPNLPNYDPQNNTDDPYNNSNNPFSNTNTSDGFGVFNLIHRANLSVPNLDINAQNQQLDEEAEAFKARQRALTQQNQQQTPSLQIITPGVNTTPNR</sequence>
<feature type="region of interest" description="Disordered" evidence="1">
    <location>
        <begin position="100"/>
        <end position="132"/>
    </location>
</feature>
<dbReference type="EMBL" id="MRCA01000001">
    <property type="protein sequence ID" value="OKH16439.1"/>
    <property type="molecule type" value="Genomic_DNA"/>
</dbReference>
<dbReference type="RefSeq" id="WP_073554771.1">
    <property type="nucleotide sequence ID" value="NZ_MRCA01000001.1"/>
</dbReference>
<protein>
    <recommendedName>
        <fullName evidence="5">Low temperature-induced protein</fullName>
    </recommendedName>
</protein>
<feature type="compositionally biased region" description="Low complexity" evidence="1">
    <location>
        <begin position="106"/>
        <end position="120"/>
    </location>
</feature>
<keyword evidence="4" id="KW-1185">Reference proteome</keyword>
<accession>A0A1U7H5B2</accession>
<gene>
    <name evidence="3" type="ORF">NIES592_02010</name>
</gene>
<name>A0A1U7H5B2_9CYAN</name>
<dbReference type="AlphaFoldDB" id="A0A1U7H5B2"/>
<evidence type="ECO:0000313" key="3">
    <source>
        <dbReference type="EMBL" id="OKH16439.1"/>
    </source>
</evidence>
<organism evidence="3 4">
    <name type="scientific">Fischerella major NIES-592</name>
    <dbReference type="NCBI Taxonomy" id="210994"/>
    <lineage>
        <taxon>Bacteria</taxon>
        <taxon>Bacillati</taxon>
        <taxon>Cyanobacteriota</taxon>
        <taxon>Cyanophyceae</taxon>
        <taxon>Nostocales</taxon>
        <taxon>Hapalosiphonaceae</taxon>
        <taxon>Fischerella</taxon>
    </lineage>
</organism>
<dbReference type="Proteomes" id="UP000186391">
    <property type="component" value="Unassembled WGS sequence"/>
</dbReference>
<comment type="caution">
    <text evidence="3">The sequence shown here is derived from an EMBL/GenBank/DDBJ whole genome shotgun (WGS) entry which is preliminary data.</text>
</comment>
<evidence type="ECO:0000256" key="2">
    <source>
        <dbReference type="SAM" id="SignalP"/>
    </source>
</evidence>
<feature type="region of interest" description="Disordered" evidence="1">
    <location>
        <begin position="33"/>
        <end position="66"/>
    </location>
</feature>
<evidence type="ECO:0000256" key="1">
    <source>
        <dbReference type="SAM" id="MobiDB-lite"/>
    </source>
</evidence>
<evidence type="ECO:0000313" key="4">
    <source>
        <dbReference type="Proteomes" id="UP000186391"/>
    </source>
</evidence>